<dbReference type="EMBL" id="JADKNH010000009">
    <property type="protein sequence ID" value="MBF4694551.1"/>
    <property type="molecule type" value="Genomic_DNA"/>
</dbReference>
<feature type="transmembrane region" description="Helical" evidence="7">
    <location>
        <begin position="70"/>
        <end position="88"/>
    </location>
</feature>
<gene>
    <name evidence="8" type="ORF">ISU02_15680</name>
</gene>
<feature type="transmembrane region" description="Helical" evidence="7">
    <location>
        <begin position="208"/>
        <end position="227"/>
    </location>
</feature>
<sequence length="350" mass="37548">MDMYISALLAGVISFICTPLVIKMAHRFGAIDIPKDDRRVHNRPIPLWGGVAIFTGFFVSMFLFSNIHTTKLFGLFLGSIVVLVTGMVDDVRPLGAKTKLFMQFVAASILVFSGFEINFLTNFFGSTDYIYFGVFSIPVSIIWIVGVTNTVNLIDGLDGLAAGISAIAAITLGYIAIINHRYDAATITLILAGSSLGFLPYNFNPAKIFMGDAGALFLGLVLSAISIEGALKGATALTVVVPIIALGVPIFDTAFAIVRRLINKRPIMEADKGHLHHRFLSIGYNQRKAVLSIYLIGALMGAGAIALLKGEFIGAGVLLTLAAIVVFIPMNKVKTLEKEAEKVTAESKMG</sequence>
<evidence type="ECO:0000256" key="1">
    <source>
        <dbReference type="ARBA" id="ARBA00004651"/>
    </source>
</evidence>
<keyword evidence="2" id="KW-1003">Cell membrane</keyword>
<feature type="transmembrane region" description="Helical" evidence="7">
    <location>
        <begin position="6"/>
        <end position="25"/>
    </location>
</feature>
<evidence type="ECO:0000313" key="9">
    <source>
        <dbReference type="Proteomes" id="UP000614200"/>
    </source>
</evidence>
<dbReference type="CDD" id="cd06853">
    <property type="entry name" value="GT_WecA_like"/>
    <property type="match status" value="1"/>
</dbReference>
<keyword evidence="3 8" id="KW-0808">Transferase</keyword>
<evidence type="ECO:0000256" key="5">
    <source>
        <dbReference type="ARBA" id="ARBA00022989"/>
    </source>
</evidence>
<keyword evidence="9" id="KW-1185">Reference proteome</keyword>
<evidence type="ECO:0000313" key="8">
    <source>
        <dbReference type="EMBL" id="MBF4694551.1"/>
    </source>
</evidence>
<protein>
    <submittedName>
        <fullName evidence="8">Undecaprenyl/decaprenyl-phosphate alpha-N-acetylglucosaminyl 1-phosphate transferase</fullName>
    </submittedName>
</protein>
<dbReference type="Pfam" id="PF00953">
    <property type="entry name" value="Glycos_transf_4"/>
    <property type="match status" value="1"/>
</dbReference>
<dbReference type="InterPro" id="IPR000715">
    <property type="entry name" value="Glycosyl_transferase_4"/>
</dbReference>
<feature type="transmembrane region" description="Helical" evidence="7">
    <location>
        <begin position="289"/>
        <end position="306"/>
    </location>
</feature>
<dbReference type="GO" id="GO:0016740">
    <property type="term" value="F:transferase activity"/>
    <property type="evidence" value="ECO:0007669"/>
    <property type="project" value="UniProtKB-KW"/>
</dbReference>
<dbReference type="PROSITE" id="PS01348">
    <property type="entry name" value="MRAY_2"/>
    <property type="match status" value="1"/>
</dbReference>
<organism evidence="8 9">
    <name type="scientific">Fusibacter ferrireducens</name>
    <dbReference type="NCBI Taxonomy" id="2785058"/>
    <lineage>
        <taxon>Bacteria</taxon>
        <taxon>Bacillati</taxon>
        <taxon>Bacillota</taxon>
        <taxon>Clostridia</taxon>
        <taxon>Eubacteriales</taxon>
        <taxon>Eubacteriales Family XII. Incertae Sedis</taxon>
        <taxon>Fusibacter</taxon>
    </lineage>
</organism>
<reference evidence="8 9" key="1">
    <citation type="submission" date="2020-11" db="EMBL/GenBank/DDBJ databases">
        <title>Fusibacter basophilias sp. nov.</title>
        <authorList>
            <person name="Qiu D."/>
        </authorList>
    </citation>
    <scope>NUCLEOTIDE SEQUENCE [LARGE SCALE GENOMIC DNA]</scope>
    <source>
        <strain evidence="8 9">Q10-2</strain>
    </source>
</reference>
<keyword evidence="5 7" id="KW-1133">Transmembrane helix</keyword>
<dbReference type="Proteomes" id="UP000614200">
    <property type="component" value="Unassembled WGS sequence"/>
</dbReference>
<name>A0ABR9ZW27_9FIRM</name>
<feature type="transmembrane region" description="Helical" evidence="7">
    <location>
        <begin position="129"/>
        <end position="147"/>
    </location>
</feature>
<proteinExistence type="predicted"/>
<feature type="transmembrane region" description="Helical" evidence="7">
    <location>
        <begin position="45"/>
        <end position="64"/>
    </location>
</feature>
<keyword evidence="6 7" id="KW-0472">Membrane</keyword>
<evidence type="ECO:0000256" key="6">
    <source>
        <dbReference type="ARBA" id="ARBA00023136"/>
    </source>
</evidence>
<evidence type="ECO:0000256" key="4">
    <source>
        <dbReference type="ARBA" id="ARBA00022692"/>
    </source>
</evidence>
<feature type="transmembrane region" description="Helical" evidence="7">
    <location>
        <begin position="233"/>
        <end position="258"/>
    </location>
</feature>
<feature type="transmembrane region" description="Helical" evidence="7">
    <location>
        <begin position="159"/>
        <end position="178"/>
    </location>
</feature>
<comment type="caution">
    <text evidence="8">The sequence shown here is derived from an EMBL/GenBank/DDBJ whole genome shotgun (WGS) entry which is preliminary data.</text>
</comment>
<feature type="transmembrane region" description="Helical" evidence="7">
    <location>
        <begin position="100"/>
        <end position="117"/>
    </location>
</feature>
<dbReference type="InterPro" id="IPR018480">
    <property type="entry name" value="PNAcMuramoyl-5peptid_Trfase_CS"/>
</dbReference>
<evidence type="ECO:0000256" key="2">
    <source>
        <dbReference type="ARBA" id="ARBA00022475"/>
    </source>
</evidence>
<evidence type="ECO:0000256" key="3">
    <source>
        <dbReference type="ARBA" id="ARBA00022679"/>
    </source>
</evidence>
<dbReference type="RefSeq" id="WP_194702782.1">
    <property type="nucleotide sequence ID" value="NZ_JADKNH010000009.1"/>
</dbReference>
<accession>A0ABR9ZW27</accession>
<dbReference type="PANTHER" id="PTHR22926">
    <property type="entry name" value="PHOSPHO-N-ACETYLMURAMOYL-PENTAPEPTIDE-TRANSFERASE"/>
    <property type="match status" value="1"/>
</dbReference>
<evidence type="ECO:0000256" key="7">
    <source>
        <dbReference type="SAM" id="Phobius"/>
    </source>
</evidence>
<comment type="subcellular location">
    <subcellularLocation>
        <location evidence="1">Cell membrane</location>
        <topology evidence="1">Multi-pass membrane protein</topology>
    </subcellularLocation>
</comment>
<keyword evidence="4 7" id="KW-0812">Transmembrane</keyword>
<dbReference type="PANTHER" id="PTHR22926:SF3">
    <property type="entry name" value="UNDECAPRENYL-PHOSPHATE ALPHA-N-ACETYLGLUCOSAMINYL 1-PHOSPHATE TRANSFERASE"/>
    <property type="match status" value="1"/>
</dbReference>
<feature type="transmembrane region" description="Helical" evidence="7">
    <location>
        <begin position="312"/>
        <end position="330"/>
    </location>
</feature>